<dbReference type="EMBL" id="JBHTIF010000004">
    <property type="protein sequence ID" value="MFD0727050.1"/>
    <property type="molecule type" value="Genomic_DNA"/>
</dbReference>
<comment type="caution">
    <text evidence="2">The sequence shown here is derived from an EMBL/GenBank/DDBJ whole genome shotgun (WGS) entry which is preliminary data.</text>
</comment>
<dbReference type="Proteomes" id="UP001597110">
    <property type="component" value="Unassembled WGS sequence"/>
</dbReference>
<evidence type="ECO:0000313" key="3">
    <source>
        <dbReference type="Proteomes" id="UP001597110"/>
    </source>
</evidence>
<keyword evidence="1" id="KW-0812">Transmembrane</keyword>
<gene>
    <name evidence="2" type="ORF">ACFQ0E_15755</name>
</gene>
<sequence>MNRKNLQTAIRRARDSVASIVSTASHRSAAVTLGGSALIAAGSASAQAGGGGFDAATVTVIIAAMLAAGILIHTAWVGARWALKAFGILK</sequence>
<protein>
    <submittedName>
        <fullName evidence="2">Uncharacterized protein</fullName>
    </submittedName>
</protein>
<feature type="transmembrane region" description="Helical" evidence="1">
    <location>
        <begin position="58"/>
        <end position="83"/>
    </location>
</feature>
<name>A0ABW2YIU0_9GAMM</name>
<accession>A0ABW2YIU0</accession>
<evidence type="ECO:0000313" key="2">
    <source>
        <dbReference type="EMBL" id="MFD0727050.1"/>
    </source>
</evidence>
<evidence type="ECO:0000256" key="1">
    <source>
        <dbReference type="SAM" id="Phobius"/>
    </source>
</evidence>
<proteinExistence type="predicted"/>
<organism evidence="2 3">
    <name type="scientific">Lysobacter brunescens</name>
    <dbReference type="NCBI Taxonomy" id="262323"/>
    <lineage>
        <taxon>Bacteria</taxon>
        <taxon>Pseudomonadati</taxon>
        <taxon>Pseudomonadota</taxon>
        <taxon>Gammaproteobacteria</taxon>
        <taxon>Lysobacterales</taxon>
        <taxon>Lysobacteraceae</taxon>
        <taxon>Lysobacter</taxon>
    </lineage>
</organism>
<keyword evidence="1" id="KW-0472">Membrane</keyword>
<dbReference type="RefSeq" id="WP_386825446.1">
    <property type="nucleotide sequence ID" value="NZ_JBHTIF010000004.1"/>
</dbReference>
<keyword evidence="1" id="KW-1133">Transmembrane helix</keyword>
<keyword evidence="3" id="KW-1185">Reference proteome</keyword>
<reference evidence="3" key="1">
    <citation type="journal article" date="2019" name="Int. J. Syst. Evol. Microbiol.">
        <title>The Global Catalogue of Microorganisms (GCM) 10K type strain sequencing project: providing services to taxonomists for standard genome sequencing and annotation.</title>
        <authorList>
            <consortium name="The Broad Institute Genomics Platform"/>
            <consortium name="The Broad Institute Genome Sequencing Center for Infectious Disease"/>
            <person name="Wu L."/>
            <person name="Ma J."/>
        </authorList>
    </citation>
    <scope>NUCLEOTIDE SEQUENCE [LARGE SCALE GENOMIC DNA]</scope>
    <source>
        <strain evidence="3">CCUG 55585</strain>
    </source>
</reference>